<accession>A0A1H6CBA7</accession>
<evidence type="ECO:0000313" key="2">
    <source>
        <dbReference type="Proteomes" id="UP000236731"/>
    </source>
</evidence>
<gene>
    <name evidence="1" type="ORF">SAMN05421877_11472</name>
</gene>
<keyword evidence="2" id="KW-1185">Reference proteome</keyword>
<name>A0A1H6CBA7_9SPHI</name>
<proteinExistence type="predicted"/>
<dbReference type="AlphaFoldDB" id="A0A1H6CBA7"/>
<dbReference type="Proteomes" id="UP000236731">
    <property type="component" value="Unassembled WGS sequence"/>
</dbReference>
<evidence type="ECO:0000313" key="1">
    <source>
        <dbReference type="EMBL" id="SEG70269.1"/>
    </source>
</evidence>
<sequence length="349" mass="40126">MAITIAHPMIKYTVFTSLFLVFALLFSSCGSKNKKPDVSEIELDIQIERFDREFAQLNVASIGAKNREWIKKYGSFYSDYMIHMLQVGSPIDTLYMGELLKGLIAQEDFKALAAAVGEKYPDMKPQEEELTQAFKYLKHDFPDYEVPRIISFFSGFSIQLPIGEDYIGIGLDMFLGENARFYPELETVIPKYVIRRFAPEYIVPRVMETVIREELLQESSKDVTGLQLMIYEGKVLYALDALLDRPEEVKIGYTEAQLTWAKSHEDEIWAHFVKQKVLDNNKIPALEPYFAEAENTPEFGAESAPKLGSYIGWQIVRRYMEKHPDVSLKRLFTMDDALVILQGSDYGRK</sequence>
<protein>
    <recommendedName>
        <fullName evidence="3">Gliding motility-associated lipoprotein GldB</fullName>
    </recommendedName>
</protein>
<evidence type="ECO:0008006" key="3">
    <source>
        <dbReference type="Google" id="ProtNLM"/>
    </source>
</evidence>
<dbReference type="EMBL" id="FNUT01000014">
    <property type="protein sequence ID" value="SEG70269.1"/>
    <property type="molecule type" value="Genomic_DNA"/>
</dbReference>
<reference evidence="2" key="1">
    <citation type="submission" date="2016-10" db="EMBL/GenBank/DDBJ databases">
        <authorList>
            <person name="Varghese N."/>
            <person name="Submissions S."/>
        </authorList>
    </citation>
    <scope>NUCLEOTIDE SEQUENCE [LARGE SCALE GENOMIC DNA]</scope>
    <source>
        <strain evidence="2">DSM 22361</strain>
    </source>
</reference>
<dbReference type="Pfam" id="PF25594">
    <property type="entry name" value="GldB_lipo"/>
    <property type="match status" value="1"/>
</dbReference>
<dbReference type="InterPro" id="IPR019853">
    <property type="entry name" value="GldB-like"/>
</dbReference>
<organism evidence="1 2">
    <name type="scientific">Sphingobacterium lactis</name>
    <dbReference type="NCBI Taxonomy" id="797291"/>
    <lineage>
        <taxon>Bacteria</taxon>
        <taxon>Pseudomonadati</taxon>
        <taxon>Bacteroidota</taxon>
        <taxon>Sphingobacteriia</taxon>
        <taxon>Sphingobacteriales</taxon>
        <taxon>Sphingobacteriaceae</taxon>
        <taxon>Sphingobacterium</taxon>
    </lineage>
</organism>